<sequence>MSLQLQDLTIGYRKRRTTSTVAAGLSAVAPRGQLTVLLGPNGCGKSTLIRTICGLQPALSGRVLLDGTDLAGVAAERLARRVAVVLTDPVDPGLLSARDLAALGRIPYLGLTGRLRREDHRIVQQALAAVGAGHLADRPVADLSDGERQRVLTARALAQQPEILVLDEPTAFLDVASRTGLVQTLRDLARSQDLTVVTSTHDLDLARREADWAWLLGRTLVEGAPGDLIGTAQMDSATVDALTELRGVSPYFAVGTGPLDDGWHPVRRLYDDTALLAGIVERVRVRMDVTELRVAASTFFLGFAARLWSIGVGGVAGYGMLVDLSPERLLFREVDGQIALHLEQPRARRCDDLPAALADMVLDRHLTPLAAALHRLGPISTGLLRGNTASALLGAAGVFDRDRSTTSAWDLARALCADPRLSAAVRFGDNDYRRTSCCLYYRTPHGGLCGDCALDRVPGKETR</sequence>
<dbReference type="InterPro" id="IPR051535">
    <property type="entry name" value="Siderophore_ABC-ATPase"/>
</dbReference>
<evidence type="ECO:0000256" key="2">
    <source>
        <dbReference type="ARBA" id="ARBA00022448"/>
    </source>
</evidence>
<evidence type="ECO:0000313" key="12">
    <source>
        <dbReference type="Proteomes" id="UP001055336"/>
    </source>
</evidence>
<keyword evidence="4" id="KW-0410">Iron transport</keyword>
<keyword evidence="9" id="KW-0472">Membrane</keyword>
<reference evidence="11" key="1">
    <citation type="submission" date="2022-08" db="EMBL/GenBank/DDBJ databases">
        <title>Whole genome sequencing of non-tuberculosis mycobacteria type-strains.</title>
        <authorList>
            <person name="Igarashi Y."/>
            <person name="Osugi A."/>
            <person name="Mitarai S."/>
        </authorList>
    </citation>
    <scope>NUCLEOTIDE SEQUENCE</scope>
    <source>
        <strain evidence="11">DSM 45127</strain>
    </source>
</reference>
<dbReference type="EMBL" id="CP092488">
    <property type="protein sequence ID" value="UMB68432.1"/>
    <property type="molecule type" value="Genomic_DNA"/>
</dbReference>
<dbReference type="InterPro" id="IPR003593">
    <property type="entry name" value="AAA+_ATPase"/>
</dbReference>
<keyword evidence="8" id="KW-0406">Ion transport</keyword>
<dbReference type="CDD" id="cd03214">
    <property type="entry name" value="ABC_Iron-Siderophores_B12_Hemin"/>
    <property type="match status" value="1"/>
</dbReference>
<dbReference type="SMART" id="SM00382">
    <property type="entry name" value="AAA"/>
    <property type="match status" value="1"/>
</dbReference>
<feature type="domain" description="ABC transporter" evidence="10">
    <location>
        <begin position="3"/>
        <end position="241"/>
    </location>
</feature>
<dbReference type="PROSITE" id="PS50893">
    <property type="entry name" value="ABC_TRANSPORTER_2"/>
    <property type="match status" value="1"/>
</dbReference>
<keyword evidence="6 11" id="KW-0067">ATP-binding</keyword>
<dbReference type="GO" id="GO:0005524">
    <property type="term" value="F:ATP binding"/>
    <property type="evidence" value="ECO:0007669"/>
    <property type="project" value="UniProtKB-KW"/>
</dbReference>
<evidence type="ECO:0000256" key="9">
    <source>
        <dbReference type="ARBA" id="ARBA00023136"/>
    </source>
</evidence>
<evidence type="ECO:0000256" key="8">
    <source>
        <dbReference type="ARBA" id="ARBA00023065"/>
    </source>
</evidence>
<evidence type="ECO:0000313" key="11">
    <source>
        <dbReference type="EMBL" id="UMB68432.1"/>
    </source>
</evidence>
<evidence type="ECO:0000256" key="1">
    <source>
        <dbReference type="ARBA" id="ARBA00004202"/>
    </source>
</evidence>
<evidence type="ECO:0000256" key="6">
    <source>
        <dbReference type="ARBA" id="ARBA00022840"/>
    </source>
</evidence>
<dbReference type="InterPro" id="IPR003439">
    <property type="entry name" value="ABC_transporter-like_ATP-bd"/>
</dbReference>
<dbReference type="Pfam" id="PF11575">
    <property type="entry name" value="FhuF_C"/>
    <property type="match status" value="1"/>
</dbReference>
<organism evidence="11 12">
    <name type="scientific">Mycobacterium paraterrae</name>
    <dbReference type="NCBI Taxonomy" id="577492"/>
    <lineage>
        <taxon>Bacteria</taxon>
        <taxon>Bacillati</taxon>
        <taxon>Actinomycetota</taxon>
        <taxon>Actinomycetes</taxon>
        <taxon>Mycobacteriales</taxon>
        <taxon>Mycobacteriaceae</taxon>
        <taxon>Mycobacterium</taxon>
    </lineage>
</organism>
<dbReference type="Gene3D" id="3.40.50.300">
    <property type="entry name" value="P-loop containing nucleotide triphosphate hydrolases"/>
    <property type="match status" value="1"/>
</dbReference>
<keyword evidence="7" id="KW-0408">Iron</keyword>
<dbReference type="RefSeq" id="WP_240259002.1">
    <property type="nucleotide sequence ID" value="NZ_CP092488.2"/>
</dbReference>
<keyword evidence="5" id="KW-0547">Nucleotide-binding</keyword>
<dbReference type="PANTHER" id="PTHR42771:SF2">
    <property type="entry name" value="IRON(3+)-HYDROXAMATE IMPORT ATP-BINDING PROTEIN FHUC"/>
    <property type="match status" value="1"/>
</dbReference>
<dbReference type="Pfam" id="PF00005">
    <property type="entry name" value="ABC_tran"/>
    <property type="match status" value="1"/>
</dbReference>
<accession>A0ABY3VMJ5</accession>
<dbReference type="InterPro" id="IPR024726">
    <property type="entry name" value="FhuF_C"/>
</dbReference>
<keyword evidence="2" id="KW-0813">Transport</keyword>
<protein>
    <submittedName>
        <fullName evidence="11">ATP-binding cassette domain-containing protein</fullName>
    </submittedName>
</protein>
<gene>
    <name evidence="11" type="ORF">MKK62_18690</name>
</gene>
<proteinExistence type="predicted"/>
<dbReference type="SUPFAM" id="SSF52540">
    <property type="entry name" value="P-loop containing nucleoside triphosphate hydrolases"/>
    <property type="match status" value="1"/>
</dbReference>
<keyword evidence="12" id="KW-1185">Reference proteome</keyword>
<evidence type="ECO:0000256" key="4">
    <source>
        <dbReference type="ARBA" id="ARBA00022496"/>
    </source>
</evidence>
<evidence type="ECO:0000256" key="7">
    <source>
        <dbReference type="ARBA" id="ARBA00023004"/>
    </source>
</evidence>
<name>A0ABY3VMJ5_9MYCO</name>
<dbReference type="Proteomes" id="UP001055336">
    <property type="component" value="Chromosome"/>
</dbReference>
<evidence type="ECO:0000259" key="10">
    <source>
        <dbReference type="PROSITE" id="PS50893"/>
    </source>
</evidence>
<dbReference type="PANTHER" id="PTHR42771">
    <property type="entry name" value="IRON(3+)-HYDROXAMATE IMPORT ATP-BINDING PROTEIN FHUC"/>
    <property type="match status" value="1"/>
</dbReference>
<evidence type="ECO:0000256" key="3">
    <source>
        <dbReference type="ARBA" id="ARBA00022475"/>
    </source>
</evidence>
<dbReference type="InterPro" id="IPR027417">
    <property type="entry name" value="P-loop_NTPase"/>
</dbReference>
<comment type="subcellular location">
    <subcellularLocation>
        <location evidence="1">Cell membrane</location>
        <topology evidence="1">Peripheral membrane protein</topology>
    </subcellularLocation>
</comment>
<keyword evidence="3" id="KW-1003">Cell membrane</keyword>
<evidence type="ECO:0000256" key="5">
    <source>
        <dbReference type="ARBA" id="ARBA00022741"/>
    </source>
</evidence>